<keyword evidence="3" id="KW-1185">Reference proteome</keyword>
<name>A0A2U3MZQ0_9GAMM</name>
<dbReference type="Proteomes" id="UP000245974">
    <property type="component" value="Unassembled WGS sequence"/>
</dbReference>
<dbReference type="EMBL" id="OOGT01000086">
    <property type="protein sequence ID" value="SPL70853.1"/>
    <property type="molecule type" value="Genomic_DNA"/>
</dbReference>
<sequence>MKIQKVKQTTLPEIKSNLGIERRYYKAVMTMINELQAEINASLIKEYKRSARQEKLAMDGVSDWVAHVIEYLSDQWEIKLNRLAPSIAQKLIESTATSYDTALKRHLRDAGFTVQFQMTAFTEDMLKASVAENVRLIKSIASGHLDKVQMLVWQSISSGYDLAGLTQSLKQEYGVTKRRAALIASDQANKAHAAFEKARRTELGIKKAIWLHSHAGKQPRPSHLAANGKEFDVSKGMYLDGKWVQPGEEINCRCGSKAIIEGVI</sequence>
<organism evidence="2 3">
    <name type="scientific">Acinetobacter stercoris</name>
    <dbReference type="NCBI Taxonomy" id="2126983"/>
    <lineage>
        <taxon>Bacteria</taxon>
        <taxon>Pseudomonadati</taxon>
        <taxon>Pseudomonadota</taxon>
        <taxon>Gammaproteobacteria</taxon>
        <taxon>Moraxellales</taxon>
        <taxon>Moraxellaceae</taxon>
        <taxon>Acinetobacter</taxon>
    </lineage>
</organism>
<evidence type="ECO:0000313" key="2">
    <source>
        <dbReference type="EMBL" id="SPL70853.1"/>
    </source>
</evidence>
<dbReference type="InParanoid" id="A0A2U3MZQ0"/>
<feature type="domain" description="Phage head morphogenesis" evidence="1">
    <location>
        <begin position="146"/>
        <end position="254"/>
    </location>
</feature>
<accession>A0A2U3MZQ0</accession>
<dbReference type="InterPro" id="IPR006528">
    <property type="entry name" value="Phage_head_morphogenesis_dom"/>
</dbReference>
<dbReference type="Pfam" id="PF04233">
    <property type="entry name" value="Phage_Mu_F"/>
    <property type="match status" value="1"/>
</dbReference>
<evidence type="ECO:0000259" key="1">
    <source>
        <dbReference type="Pfam" id="PF04233"/>
    </source>
</evidence>
<proteinExistence type="predicted"/>
<dbReference type="AlphaFoldDB" id="A0A2U3MZQ0"/>
<reference evidence="3" key="1">
    <citation type="submission" date="2018-03" db="EMBL/GenBank/DDBJ databases">
        <authorList>
            <person name="Blom J."/>
        </authorList>
    </citation>
    <scope>NUCLEOTIDE SEQUENCE [LARGE SCALE GENOMIC DNA]</scope>
    <source>
        <strain evidence="3">KPC-SM-21</strain>
    </source>
</reference>
<gene>
    <name evidence="2" type="ORF">KPC_2031</name>
</gene>
<evidence type="ECO:0000313" key="3">
    <source>
        <dbReference type="Proteomes" id="UP000245974"/>
    </source>
</evidence>
<protein>
    <submittedName>
        <fullName evidence="2">Phage Mu protein F like protein</fullName>
    </submittedName>
</protein>
<dbReference type="RefSeq" id="WP_213065891.1">
    <property type="nucleotide sequence ID" value="NZ_OOGT01000086.1"/>
</dbReference>